<protein>
    <submittedName>
        <fullName evidence="8">Nitrate/nitrite transporter</fullName>
    </submittedName>
</protein>
<feature type="transmembrane region" description="Helical" evidence="6">
    <location>
        <begin position="346"/>
        <end position="368"/>
    </location>
</feature>
<feature type="transmembrane region" description="Helical" evidence="6">
    <location>
        <begin position="185"/>
        <end position="207"/>
    </location>
</feature>
<dbReference type="PANTHER" id="PTHR43791:SF30">
    <property type="entry name" value="INNER MEMBRANE TRANSPORT PROTEIN RHMT"/>
    <property type="match status" value="1"/>
</dbReference>
<feature type="transmembrane region" description="Helical" evidence="6">
    <location>
        <begin position="117"/>
        <end position="141"/>
    </location>
</feature>
<dbReference type="PROSITE" id="PS50850">
    <property type="entry name" value="MFS"/>
    <property type="match status" value="1"/>
</dbReference>
<evidence type="ECO:0000256" key="5">
    <source>
        <dbReference type="ARBA" id="ARBA00023136"/>
    </source>
</evidence>
<keyword evidence="4 6" id="KW-1133">Transmembrane helix</keyword>
<keyword evidence="2" id="KW-0813">Transport</keyword>
<dbReference type="FunFam" id="1.20.1250.20:FF:000018">
    <property type="entry name" value="MFS transporter permease"/>
    <property type="match status" value="1"/>
</dbReference>
<evidence type="ECO:0000256" key="3">
    <source>
        <dbReference type="ARBA" id="ARBA00022692"/>
    </source>
</evidence>
<feature type="transmembrane region" description="Helical" evidence="6">
    <location>
        <begin position="411"/>
        <end position="433"/>
    </location>
</feature>
<organism evidence="8">
    <name type="scientific">uncultured Friedmanniella sp</name>
    <dbReference type="NCBI Taxonomy" id="335381"/>
    <lineage>
        <taxon>Bacteria</taxon>
        <taxon>Bacillati</taxon>
        <taxon>Actinomycetota</taxon>
        <taxon>Actinomycetes</taxon>
        <taxon>Propionibacteriales</taxon>
        <taxon>Nocardioidaceae</taxon>
        <taxon>Friedmanniella</taxon>
        <taxon>environmental samples</taxon>
    </lineage>
</organism>
<feature type="transmembrane region" description="Helical" evidence="6">
    <location>
        <begin position="60"/>
        <end position="80"/>
    </location>
</feature>
<feature type="transmembrane region" description="Helical" evidence="6">
    <location>
        <begin position="321"/>
        <end position="340"/>
    </location>
</feature>
<dbReference type="AlphaFoldDB" id="A0A6J4KNJ4"/>
<dbReference type="SUPFAM" id="SSF103473">
    <property type="entry name" value="MFS general substrate transporter"/>
    <property type="match status" value="1"/>
</dbReference>
<evidence type="ECO:0000256" key="4">
    <source>
        <dbReference type="ARBA" id="ARBA00022989"/>
    </source>
</evidence>
<feature type="domain" description="Major facilitator superfamily (MFS) profile" evidence="7">
    <location>
        <begin position="27"/>
        <end position="435"/>
    </location>
</feature>
<dbReference type="Pfam" id="PF07690">
    <property type="entry name" value="MFS_1"/>
    <property type="match status" value="1"/>
</dbReference>
<dbReference type="InterPro" id="IPR011701">
    <property type="entry name" value="MFS"/>
</dbReference>
<gene>
    <name evidence="8" type="ORF">AVDCRST_MAG48-2015</name>
</gene>
<comment type="subcellular location">
    <subcellularLocation>
        <location evidence="1">Cell membrane</location>
        <topology evidence="1">Multi-pass membrane protein</topology>
    </subcellularLocation>
</comment>
<reference evidence="8" key="1">
    <citation type="submission" date="2020-02" db="EMBL/GenBank/DDBJ databases">
        <authorList>
            <person name="Meier V. D."/>
        </authorList>
    </citation>
    <scope>NUCLEOTIDE SEQUENCE</scope>
    <source>
        <strain evidence="8">AVDCRST_MAG48</strain>
    </source>
</reference>
<proteinExistence type="predicted"/>
<feature type="transmembrane region" description="Helical" evidence="6">
    <location>
        <begin position="254"/>
        <end position="275"/>
    </location>
</feature>
<dbReference type="CDD" id="cd17319">
    <property type="entry name" value="MFS_ExuT_GudP_like"/>
    <property type="match status" value="1"/>
</dbReference>
<evidence type="ECO:0000256" key="6">
    <source>
        <dbReference type="SAM" id="Phobius"/>
    </source>
</evidence>
<sequence length="454" mass="49005">MSAPPAASTDRRLELSERATKKVFRRLVPFLLLMYVIAFLDRSNVAFAQEQFEADFGISAAAYAFGAGLFFVGYAVFEVPSNILLHRVGARWWLARIMVSWGIVATCFMFVQGPTSFYVLRFLLGVTEAGFFPGVILYLTYWVPARHLSRARGYFYMGIALAGILGNPLSGGLLELDGIADLEGYQWMFLVEGLIAVAVGVWSYFYLTDRPKDAQWLPADERTALMETVEGEDSAKTAGSGPGHVWAALASWRVWYFAAIYFCIQIAVYGVTFFLPTQVTAITGQKLGFSAALVTAIPWVFGLASVAFFPGLADRTRRHRTIGTALLLVTAIGICASGALSDSPVLAIGGLSLAAIGFVAMQPIFWTLPTEYMTGYAAAAGIGLINSLGNLGGFLAPNMRDFFVQRAGENAGLYSLAVGAVLGAVLFALTGTFRKANEVEAGKIEGLERAAATR</sequence>
<keyword evidence="3 6" id="KW-0812">Transmembrane</keyword>
<name>A0A6J4KNJ4_9ACTN</name>
<dbReference type="InterPro" id="IPR036259">
    <property type="entry name" value="MFS_trans_sf"/>
</dbReference>
<evidence type="ECO:0000256" key="2">
    <source>
        <dbReference type="ARBA" id="ARBA00022448"/>
    </source>
</evidence>
<dbReference type="PANTHER" id="PTHR43791">
    <property type="entry name" value="PERMEASE-RELATED"/>
    <property type="match status" value="1"/>
</dbReference>
<feature type="transmembrane region" description="Helical" evidence="6">
    <location>
        <begin position="375"/>
        <end position="396"/>
    </location>
</feature>
<evidence type="ECO:0000256" key="1">
    <source>
        <dbReference type="ARBA" id="ARBA00004651"/>
    </source>
</evidence>
<feature type="transmembrane region" description="Helical" evidence="6">
    <location>
        <begin position="23"/>
        <end position="40"/>
    </location>
</feature>
<dbReference type="InterPro" id="IPR020846">
    <property type="entry name" value="MFS_dom"/>
</dbReference>
<dbReference type="GO" id="GO:0022857">
    <property type="term" value="F:transmembrane transporter activity"/>
    <property type="evidence" value="ECO:0007669"/>
    <property type="project" value="InterPro"/>
</dbReference>
<evidence type="ECO:0000259" key="7">
    <source>
        <dbReference type="PROSITE" id="PS50850"/>
    </source>
</evidence>
<dbReference type="EMBL" id="CADCTS010000290">
    <property type="protein sequence ID" value="CAA9310458.1"/>
    <property type="molecule type" value="Genomic_DNA"/>
</dbReference>
<dbReference type="GO" id="GO:0005886">
    <property type="term" value="C:plasma membrane"/>
    <property type="evidence" value="ECO:0007669"/>
    <property type="project" value="UniProtKB-SubCell"/>
</dbReference>
<feature type="transmembrane region" description="Helical" evidence="6">
    <location>
        <begin position="92"/>
        <end position="111"/>
    </location>
</feature>
<keyword evidence="5 6" id="KW-0472">Membrane</keyword>
<accession>A0A6J4KNJ4</accession>
<evidence type="ECO:0000313" key="8">
    <source>
        <dbReference type="EMBL" id="CAA9310458.1"/>
    </source>
</evidence>
<feature type="transmembrane region" description="Helical" evidence="6">
    <location>
        <begin position="287"/>
        <end position="309"/>
    </location>
</feature>
<dbReference type="Gene3D" id="1.20.1250.20">
    <property type="entry name" value="MFS general substrate transporter like domains"/>
    <property type="match status" value="2"/>
</dbReference>
<feature type="transmembrane region" description="Helical" evidence="6">
    <location>
        <begin position="153"/>
        <end position="173"/>
    </location>
</feature>